<protein>
    <submittedName>
        <fullName evidence="1">Uncharacterized protein</fullName>
    </submittedName>
</protein>
<dbReference type="Proteomes" id="UP001549104">
    <property type="component" value="Unassembled WGS sequence"/>
</dbReference>
<dbReference type="RefSeq" id="WP_342537879.1">
    <property type="nucleotide sequence ID" value="NZ_JBEPME010000006.1"/>
</dbReference>
<sequence>MEENITTACGTIKNGLTIKLSRIVRVEVFANFYPKTGIVPVINWNDEEVEYIYFNEE</sequence>
<accession>A0ABV2KCI4</accession>
<evidence type="ECO:0000313" key="2">
    <source>
        <dbReference type="Proteomes" id="UP001549104"/>
    </source>
</evidence>
<dbReference type="EMBL" id="JBEPME010000006">
    <property type="protein sequence ID" value="MET3658781.1"/>
    <property type="molecule type" value="Genomic_DNA"/>
</dbReference>
<name>A0ABV2KCI4_SPOPS</name>
<gene>
    <name evidence="1" type="ORF">ABIC55_003899</name>
</gene>
<comment type="caution">
    <text evidence="1">The sequence shown here is derived from an EMBL/GenBank/DDBJ whole genome shotgun (WGS) entry which is preliminary data.</text>
</comment>
<organism evidence="1 2">
    <name type="scientific">Sporosarcina psychrophila</name>
    <name type="common">Bacillus psychrophilus</name>
    <dbReference type="NCBI Taxonomy" id="1476"/>
    <lineage>
        <taxon>Bacteria</taxon>
        <taxon>Bacillati</taxon>
        <taxon>Bacillota</taxon>
        <taxon>Bacilli</taxon>
        <taxon>Bacillales</taxon>
        <taxon>Caryophanaceae</taxon>
        <taxon>Sporosarcina</taxon>
    </lineage>
</organism>
<reference evidence="1 2" key="1">
    <citation type="submission" date="2024-06" db="EMBL/GenBank/DDBJ databases">
        <title>Sorghum-associated microbial communities from plants grown in Nebraska, USA.</title>
        <authorList>
            <person name="Schachtman D."/>
        </authorList>
    </citation>
    <scope>NUCLEOTIDE SEQUENCE [LARGE SCALE GENOMIC DNA]</scope>
    <source>
        <strain evidence="1 2">1288</strain>
    </source>
</reference>
<keyword evidence="2" id="KW-1185">Reference proteome</keyword>
<proteinExistence type="predicted"/>
<evidence type="ECO:0000313" key="1">
    <source>
        <dbReference type="EMBL" id="MET3658781.1"/>
    </source>
</evidence>